<evidence type="ECO:0000256" key="6">
    <source>
        <dbReference type="ARBA" id="ARBA00022801"/>
    </source>
</evidence>
<dbReference type="CDD" id="cd00190">
    <property type="entry name" value="Tryp_SPc"/>
    <property type="match status" value="1"/>
</dbReference>
<dbReference type="InterPro" id="IPR043504">
    <property type="entry name" value="Peptidase_S1_PA_chymotrypsin"/>
</dbReference>
<keyword evidence="7" id="KW-0720">Serine protease</keyword>
<evidence type="ECO:0000256" key="1">
    <source>
        <dbReference type="ARBA" id="ARBA00004613"/>
    </source>
</evidence>
<proteinExistence type="inferred from homology"/>
<evidence type="ECO:0000256" key="9">
    <source>
        <dbReference type="ARBA" id="ARBA00023157"/>
    </source>
</evidence>
<protein>
    <recommendedName>
        <fullName evidence="11">Peptidase S1 domain-containing protein</fullName>
    </recommendedName>
</protein>
<dbReference type="EMBL" id="LR899014">
    <property type="protein sequence ID" value="CAD7091779.1"/>
    <property type="molecule type" value="Genomic_DNA"/>
</dbReference>
<accession>A0A7R8YZP2</accession>
<feature type="chain" id="PRO_5030857508" description="Peptidase S1 domain-containing protein" evidence="10">
    <location>
        <begin position="19"/>
        <end position="247"/>
    </location>
</feature>
<keyword evidence="6" id="KW-0378">Hydrolase</keyword>
<comment type="similarity">
    <text evidence="2">Belongs to the peptidase S1 family.</text>
</comment>
<evidence type="ECO:0000256" key="3">
    <source>
        <dbReference type="ARBA" id="ARBA00022525"/>
    </source>
</evidence>
<dbReference type="FunFam" id="2.40.10.10:FF:000077">
    <property type="entry name" value="Predicted protein"/>
    <property type="match status" value="1"/>
</dbReference>
<evidence type="ECO:0000259" key="11">
    <source>
        <dbReference type="PROSITE" id="PS50240"/>
    </source>
</evidence>
<dbReference type="AlphaFoldDB" id="A0A7R8YZP2"/>
<dbReference type="Pfam" id="PF00089">
    <property type="entry name" value="Trypsin"/>
    <property type="match status" value="1"/>
</dbReference>
<dbReference type="PROSITE" id="PS50240">
    <property type="entry name" value="TRYPSIN_DOM"/>
    <property type="match status" value="1"/>
</dbReference>
<feature type="domain" description="Peptidase S1" evidence="11">
    <location>
        <begin position="27"/>
        <end position="247"/>
    </location>
</feature>
<keyword evidence="8" id="KW-0865">Zymogen</keyword>
<dbReference type="Proteomes" id="UP000594454">
    <property type="component" value="Chromosome 6"/>
</dbReference>
<dbReference type="PROSITE" id="PS00134">
    <property type="entry name" value="TRYPSIN_HIS"/>
    <property type="match status" value="1"/>
</dbReference>
<keyword evidence="4" id="KW-0645">Protease</keyword>
<comment type="subcellular location">
    <subcellularLocation>
        <location evidence="1">Secreted</location>
    </subcellularLocation>
</comment>
<dbReference type="InterPro" id="IPR001254">
    <property type="entry name" value="Trypsin_dom"/>
</dbReference>
<dbReference type="GO" id="GO:0004252">
    <property type="term" value="F:serine-type endopeptidase activity"/>
    <property type="evidence" value="ECO:0007669"/>
    <property type="project" value="InterPro"/>
</dbReference>
<evidence type="ECO:0000256" key="2">
    <source>
        <dbReference type="ARBA" id="ARBA00007664"/>
    </source>
</evidence>
<dbReference type="SUPFAM" id="SSF50494">
    <property type="entry name" value="Trypsin-like serine proteases"/>
    <property type="match status" value="1"/>
</dbReference>
<dbReference type="PANTHER" id="PTHR24276:SF91">
    <property type="entry name" value="AT26814P-RELATED"/>
    <property type="match status" value="1"/>
</dbReference>
<reference evidence="12 13" key="1">
    <citation type="submission" date="2020-11" db="EMBL/GenBank/DDBJ databases">
        <authorList>
            <person name="Wallbank WR R."/>
            <person name="Pardo Diaz C."/>
            <person name="Kozak K."/>
            <person name="Martin S."/>
            <person name="Jiggins C."/>
            <person name="Moest M."/>
            <person name="Warren A I."/>
            <person name="Generalovic N T."/>
            <person name="Byers J.R.P. K."/>
            <person name="Montejo-Kovacevich G."/>
            <person name="Yen C E."/>
        </authorList>
    </citation>
    <scope>NUCLEOTIDE SEQUENCE [LARGE SCALE GENOMIC DNA]</scope>
</reference>
<organism evidence="12 13">
    <name type="scientific">Hermetia illucens</name>
    <name type="common">Black soldier fly</name>
    <dbReference type="NCBI Taxonomy" id="343691"/>
    <lineage>
        <taxon>Eukaryota</taxon>
        <taxon>Metazoa</taxon>
        <taxon>Ecdysozoa</taxon>
        <taxon>Arthropoda</taxon>
        <taxon>Hexapoda</taxon>
        <taxon>Insecta</taxon>
        <taxon>Pterygota</taxon>
        <taxon>Neoptera</taxon>
        <taxon>Endopterygota</taxon>
        <taxon>Diptera</taxon>
        <taxon>Brachycera</taxon>
        <taxon>Stratiomyomorpha</taxon>
        <taxon>Stratiomyidae</taxon>
        <taxon>Hermetiinae</taxon>
        <taxon>Hermetia</taxon>
    </lineage>
</organism>
<sequence length="247" mass="26875">MLYSVVVSALSLLTTVNSLYPEGGERIFGGTETTIDRFPYEVSLVYYGDHICGGAIVKENAILTAAHCLDNINLRGLKVRSNTTYTSEGTLSYVNNVTLHPSYVGNENDIAIIWVEDSFIFTDSLRKIQLPEADLDPVGGSLAMVSGWGFLSGHGPNAYLLRIAQVPIVDRKVCEDLYYGHVHKNMLCAGESDGSVDACNNDSGGPLVLDNKLIGLVSWGIGCGLPNYPGVYTNVAYFRDWIDKNLV</sequence>
<dbReference type="SMART" id="SM00020">
    <property type="entry name" value="Tryp_SPc"/>
    <property type="match status" value="1"/>
</dbReference>
<dbReference type="InterPro" id="IPR018114">
    <property type="entry name" value="TRYPSIN_HIS"/>
</dbReference>
<keyword evidence="13" id="KW-1185">Reference proteome</keyword>
<dbReference type="GO" id="GO:0006508">
    <property type="term" value="P:proteolysis"/>
    <property type="evidence" value="ECO:0007669"/>
    <property type="project" value="UniProtKB-KW"/>
</dbReference>
<evidence type="ECO:0000256" key="10">
    <source>
        <dbReference type="SAM" id="SignalP"/>
    </source>
</evidence>
<dbReference type="Gene3D" id="2.40.10.10">
    <property type="entry name" value="Trypsin-like serine proteases"/>
    <property type="match status" value="1"/>
</dbReference>
<evidence type="ECO:0000256" key="7">
    <source>
        <dbReference type="ARBA" id="ARBA00022825"/>
    </source>
</evidence>
<evidence type="ECO:0000256" key="5">
    <source>
        <dbReference type="ARBA" id="ARBA00022729"/>
    </source>
</evidence>
<dbReference type="InParanoid" id="A0A7R8YZP2"/>
<keyword evidence="5 10" id="KW-0732">Signal</keyword>
<evidence type="ECO:0000256" key="8">
    <source>
        <dbReference type="ARBA" id="ARBA00023145"/>
    </source>
</evidence>
<dbReference type="PRINTS" id="PR00722">
    <property type="entry name" value="CHYMOTRYPSIN"/>
</dbReference>
<keyword evidence="3" id="KW-0964">Secreted</keyword>
<keyword evidence="9" id="KW-1015">Disulfide bond</keyword>
<dbReference type="InterPro" id="IPR050430">
    <property type="entry name" value="Peptidase_S1"/>
</dbReference>
<evidence type="ECO:0000313" key="12">
    <source>
        <dbReference type="EMBL" id="CAD7091779.1"/>
    </source>
</evidence>
<name>A0A7R8YZP2_HERIL</name>
<evidence type="ECO:0000256" key="4">
    <source>
        <dbReference type="ARBA" id="ARBA00022670"/>
    </source>
</evidence>
<feature type="signal peptide" evidence="10">
    <location>
        <begin position="1"/>
        <end position="18"/>
    </location>
</feature>
<gene>
    <name evidence="12" type="ORF">HERILL_LOCUS14180</name>
</gene>
<dbReference type="InterPro" id="IPR009003">
    <property type="entry name" value="Peptidase_S1_PA"/>
</dbReference>
<dbReference type="InterPro" id="IPR001314">
    <property type="entry name" value="Peptidase_S1A"/>
</dbReference>
<evidence type="ECO:0000313" key="13">
    <source>
        <dbReference type="Proteomes" id="UP000594454"/>
    </source>
</evidence>
<dbReference type="GO" id="GO:0005576">
    <property type="term" value="C:extracellular region"/>
    <property type="evidence" value="ECO:0007669"/>
    <property type="project" value="UniProtKB-SubCell"/>
</dbReference>
<dbReference type="PANTHER" id="PTHR24276">
    <property type="entry name" value="POLYSERASE-RELATED"/>
    <property type="match status" value="1"/>
</dbReference>